<dbReference type="InterPro" id="IPR002789">
    <property type="entry name" value="HerA_central"/>
</dbReference>
<dbReference type="SUPFAM" id="SSF52540">
    <property type="entry name" value="P-loop containing nucleoside triphosphate hydrolases"/>
    <property type="match status" value="1"/>
</dbReference>
<sequence length="392" mass="44794">MDNPNIISYIGITDFRDVRHRFGILESDRFMHTYILGKTTSGKSNLILTLCLQDIRRNSAGVFLCDVHGDLIETLLRHIPEHRKKDLVYLDIPNPNLKIGYNPIKKVPYEMRSLVASGILESFKKLWSSSWGLRLENLLRMALLALLDQPKANLKDVLRILQDQDYQKTCLVNIINPEVKRFFTKELPQLTSAVLHPILSKLGALLVHPSAHRFLVENPDSLSLFKAMNEKKIVLVNLNKGRLGGDVTHVLGSILISGIYNSSLARVILPERERVPFHVYLDEFQYYTTNISDMFSELRKFKVSLNIAHHYLQEISDNLRHGILGNVGTVICFRIGANDAEFMIKQQFKEYSPLTVGDYVYLPNRSIIISLMINGKPSKPFTAKTLYYKSVL</sequence>
<name>A0A4R2NTE6_9FLAO</name>
<dbReference type="RefSeq" id="WP_132794512.1">
    <property type="nucleotide sequence ID" value="NZ_SLXM01000004.1"/>
</dbReference>
<comment type="caution">
    <text evidence="2">The sequence shown here is derived from an EMBL/GenBank/DDBJ whole genome shotgun (WGS) entry which is preliminary data.</text>
</comment>
<dbReference type="Pfam" id="PF01935">
    <property type="entry name" value="DUF87"/>
    <property type="match status" value="1"/>
</dbReference>
<dbReference type="Gene3D" id="3.40.50.300">
    <property type="entry name" value="P-loop containing nucleotide triphosphate hydrolases"/>
    <property type="match status" value="2"/>
</dbReference>
<organism evidence="2 3">
    <name type="scientific">Tenacibaculum skagerrakense</name>
    <dbReference type="NCBI Taxonomy" id="186571"/>
    <lineage>
        <taxon>Bacteria</taxon>
        <taxon>Pseudomonadati</taxon>
        <taxon>Bacteroidota</taxon>
        <taxon>Flavobacteriia</taxon>
        <taxon>Flavobacteriales</taxon>
        <taxon>Flavobacteriaceae</taxon>
        <taxon>Tenacibaculum</taxon>
    </lineage>
</organism>
<dbReference type="EMBL" id="SLXM01000004">
    <property type="protein sequence ID" value="TCP25127.1"/>
    <property type="molecule type" value="Genomic_DNA"/>
</dbReference>
<dbReference type="OrthoDB" id="9806951at2"/>
<protein>
    <submittedName>
        <fullName evidence="2">Uncharacterized protein DUF87</fullName>
    </submittedName>
</protein>
<evidence type="ECO:0000313" key="3">
    <source>
        <dbReference type="Proteomes" id="UP000294564"/>
    </source>
</evidence>
<dbReference type="PANTHER" id="PTHR30121:SF6">
    <property type="entry name" value="SLR6007 PROTEIN"/>
    <property type="match status" value="1"/>
</dbReference>
<reference evidence="2 3" key="1">
    <citation type="submission" date="2019-03" db="EMBL/GenBank/DDBJ databases">
        <title>Genomic Encyclopedia of Type Strains, Phase IV (KMG-IV): sequencing the most valuable type-strain genomes for metagenomic binning, comparative biology and taxonomic classification.</title>
        <authorList>
            <person name="Goeker M."/>
        </authorList>
    </citation>
    <scope>NUCLEOTIDE SEQUENCE [LARGE SCALE GENOMIC DNA]</scope>
    <source>
        <strain evidence="2 3">DSM 14836</strain>
    </source>
</reference>
<dbReference type="InterPro" id="IPR027417">
    <property type="entry name" value="P-loop_NTPase"/>
</dbReference>
<dbReference type="InterPro" id="IPR051162">
    <property type="entry name" value="T4SS_component"/>
</dbReference>
<evidence type="ECO:0000313" key="2">
    <source>
        <dbReference type="EMBL" id="TCP25127.1"/>
    </source>
</evidence>
<dbReference type="AlphaFoldDB" id="A0A4R2NTE6"/>
<proteinExistence type="predicted"/>
<gene>
    <name evidence="2" type="ORF">EV195_104160</name>
</gene>
<dbReference type="Proteomes" id="UP000294564">
    <property type="component" value="Unassembled WGS sequence"/>
</dbReference>
<feature type="domain" description="Helicase HerA central" evidence="1">
    <location>
        <begin position="31"/>
        <end position="104"/>
    </location>
</feature>
<evidence type="ECO:0000259" key="1">
    <source>
        <dbReference type="Pfam" id="PF01935"/>
    </source>
</evidence>
<keyword evidence="3" id="KW-1185">Reference proteome</keyword>
<dbReference type="PANTHER" id="PTHR30121">
    <property type="entry name" value="UNCHARACTERIZED PROTEIN YJGR-RELATED"/>
    <property type="match status" value="1"/>
</dbReference>
<accession>A0A4R2NTE6</accession>